<comment type="caution">
    <text evidence="8">The sequence shown here is derived from an EMBL/GenBank/DDBJ whole genome shotgun (WGS) entry which is preliminary data.</text>
</comment>
<dbReference type="SUPFAM" id="SSF50978">
    <property type="entry name" value="WD40 repeat-like"/>
    <property type="match status" value="1"/>
</dbReference>
<dbReference type="Gene3D" id="2.130.10.10">
    <property type="entry name" value="YVTN repeat-like/Quinoprotein amine dehydrogenase"/>
    <property type="match status" value="1"/>
</dbReference>
<evidence type="ECO:0000256" key="5">
    <source>
        <dbReference type="ARBA" id="ARBA00023306"/>
    </source>
</evidence>
<feature type="region of interest" description="Disordered" evidence="7">
    <location>
        <begin position="1"/>
        <end position="35"/>
    </location>
</feature>
<keyword evidence="9" id="KW-1185">Reference proteome</keyword>
<dbReference type="Pfam" id="PF00400">
    <property type="entry name" value="WD40"/>
    <property type="match status" value="2"/>
</dbReference>
<feature type="region of interest" description="Disordered" evidence="7">
    <location>
        <begin position="93"/>
        <end position="112"/>
    </location>
</feature>
<dbReference type="GO" id="GO:0051301">
    <property type="term" value="P:cell division"/>
    <property type="evidence" value="ECO:0007669"/>
    <property type="project" value="UniProtKB-KW"/>
</dbReference>
<keyword evidence="5" id="KW-0131">Cell cycle</keyword>
<dbReference type="SMART" id="SM00320">
    <property type="entry name" value="WD40"/>
    <property type="match status" value="4"/>
</dbReference>
<organism evidence="8 9">
    <name type="scientific">Psilocybe cf. subviscida</name>
    <dbReference type="NCBI Taxonomy" id="2480587"/>
    <lineage>
        <taxon>Eukaryota</taxon>
        <taxon>Fungi</taxon>
        <taxon>Dikarya</taxon>
        <taxon>Basidiomycota</taxon>
        <taxon>Agaricomycotina</taxon>
        <taxon>Agaricomycetes</taxon>
        <taxon>Agaricomycetidae</taxon>
        <taxon>Agaricales</taxon>
        <taxon>Agaricineae</taxon>
        <taxon>Strophariaceae</taxon>
        <taxon>Psilocybe</taxon>
    </lineage>
</organism>
<dbReference type="GO" id="GO:0031145">
    <property type="term" value="P:anaphase-promoting complex-dependent catabolic process"/>
    <property type="evidence" value="ECO:0007669"/>
    <property type="project" value="TreeGrafter"/>
</dbReference>
<keyword evidence="2" id="KW-0132">Cell division</keyword>
<feature type="region of interest" description="Disordered" evidence="7">
    <location>
        <begin position="426"/>
        <end position="472"/>
    </location>
</feature>
<feature type="compositionally biased region" description="Polar residues" evidence="7">
    <location>
        <begin position="1"/>
        <end position="11"/>
    </location>
</feature>
<dbReference type="GO" id="GO:1905786">
    <property type="term" value="P:positive regulation of anaphase-promoting complex-dependent catabolic process"/>
    <property type="evidence" value="ECO:0007669"/>
    <property type="project" value="TreeGrafter"/>
</dbReference>
<evidence type="ECO:0000313" key="8">
    <source>
        <dbReference type="EMBL" id="KAF5329738.1"/>
    </source>
</evidence>
<feature type="compositionally biased region" description="Polar residues" evidence="7">
    <location>
        <begin position="450"/>
        <end position="463"/>
    </location>
</feature>
<proteinExistence type="predicted"/>
<dbReference type="EMBL" id="JAACJJ010000002">
    <property type="protein sequence ID" value="KAF5329738.1"/>
    <property type="molecule type" value="Genomic_DNA"/>
</dbReference>
<dbReference type="GO" id="GO:0005680">
    <property type="term" value="C:anaphase-promoting complex"/>
    <property type="evidence" value="ECO:0007669"/>
    <property type="project" value="TreeGrafter"/>
</dbReference>
<evidence type="ECO:0000313" key="9">
    <source>
        <dbReference type="Proteomes" id="UP000567179"/>
    </source>
</evidence>
<gene>
    <name evidence="8" type="ORF">D9619_008988</name>
</gene>
<dbReference type="InterPro" id="IPR033010">
    <property type="entry name" value="Cdc20/Fizzy"/>
</dbReference>
<evidence type="ECO:0000256" key="6">
    <source>
        <dbReference type="PROSITE-ProRule" id="PRU00221"/>
    </source>
</evidence>
<dbReference type="GO" id="GO:1990757">
    <property type="term" value="F:ubiquitin ligase activator activity"/>
    <property type="evidence" value="ECO:0007669"/>
    <property type="project" value="TreeGrafter"/>
</dbReference>
<dbReference type="InterPro" id="IPR001680">
    <property type="entry name" value="WD40_rpt"/>
</dbReference>
<dbReference type="AlphaFoldDB" id="A0A8H5BWD0"/>
<feature type="compositionally biased region" description="Polar residues" evidence="7">
    <location>
        <begin position="94"/>
        <end position="112"/>
    </location>
</feature>
<evidence type="ECO:0000256" key="3">
    <source>
        <dbReference type="ARBA" id="ARBA00022737"/>
    </source>
</evidence>
<dbReference type="PANTHER" id="PTHR19918:SF8">
    <property type="entry name" value="FI02843P"/>
    <property type="match status" value="1"/>
</dbReference>
<evidence type="ECO:0000256" key="1">
    <source>
        <dbReference type="ARBA" id="ARBA00022574"/>
    </source>
</evidence>
<reference evidence="8 9" key="1">
    <citation type="journal article" date="2020" name="ISME J.">
        <title>Uncovering the hidden diversity of litter-decomposition mechanisms in mushroom-forming fungi.</title>
        <authorList>
            <person name="Floudas D."/>
            <person name="Bentzer J."/>
            <person name="Ahren D."/>
            <person name="Johansson T."/>
            <person name="Persson P."/>
            <person name="Tunlid A."/>
        </authorList>
    </citation>
    <scope>NUCLEOTIDE SEQUENCE [LARGE SCALE GENOMIC DNA]</scope>
    <source>
        <strain evidence="8 9">CBS 101986</strain>
    </source>
</reference>
<evidence type="ECO:0008006" key="10">
    <source>
        <dbReference type="Google" id="ProtNLM"/>
    </source>
</evidence>
<feature type="repeat" description="WD" evidence="6">
    <location>
        <begin position="346"/>
        <end position="388"/>
    </location>
</feature>
<protein>
    <recommendedName>
        <fullName evidence="10">Anaphase-promoting complex subunit 4 WD40 domain-containing protein</fullName>
    </recommendedName>
</protein>
<sequence length="521" mass="56782">MEAPTSSTSSRLGVRKRLESCNDDGSFSSVSQSKRPRLSAMAMPLSIGEAGSIGIGADRLPRPVSIFDGNSSFTGSGMSSSFYFSPRRHARPMSGTTNASVTSRSGSPFYSDLSSYRPERELMRSISSSSLHSLSTVQTYPENSAKHHLRHTRTAIDYSLPDASPGDICARLLACTANNLALFTRGNRLHCKNINSNHNTDIVQLCKLPDSQGHIRAIESAGKSHPDLIAIGTSLGYIQLWDVAAKKMTGTWGTTKDISALAWNGAILTVGGARGTIRHYDTRLPAAKMKEQTRKVTRHQGQITCLQWNENGKFLASGDATGIVHCWELGQRVPLEVGEFVSRRKKIHHDGKVTALSWAPWQTKLLATGDDKGILRLWNISEKDQGSNCLNPGRLHTGAAITGIHISPHCKEILTTHGASVDDLSASINSQPASQPQSQSQKSPQNSIQVHSSSTLRHVSTYNPPKETEGLISDSVLDSSGLKVVYATPTHSKIDVCEVWAKQRELKKRQSFCDNTKSFIR</sequence>
<dbReference type="Proteomes" id="UP000567179">
    <property type="component" value="Unassembled WGS sequence"/>
</dbReference>
<keyword evidence="4" id="KW-0498">Mitosis</keyword>
<evidence type="ECO:0000256" key="2">
    <source>
        <dbReference type="ARBA" id="ARBA00022618"/>
    </source>
</evidence>
<feature type="repeat" description="WD" evidence="6">
    <location>
        <begin position="296"/>
        <end position="329"/>
    </location>
</feature>
<keyword evidence="1 6" id="KW-0853">WD repeat</keyword>
<accession>A0A8H5BWD0</accession>
<dbReference type="PANTHER" id="PTHR19918">
    <property type="entry name" value="CELL DIVISION CYCLE 20 CDC20 FIZZY -RELATED"/>
    <property type="match status" value="1"/>
</dbReference>
<dbReference type="GO" id="GO:0010997">
    <property type="term" value="F:anaphase-promoting complex binding"/>
    <property type="evidence" value="ECO:0007669"/>
    <property type="project" value="InterPro"/>
</dbReference>
<evidence type="ECO:0000256" key="4">
    <source>
        <dbReference type="ARBA" id="ARBA00022776"/>
    </source>
</evidence>
<name>A0A8H5BWD0_9AGAR</name>
<dbReference type="InterPro" id="IPR036322">
    <property type="entry name" value="WD40_repeat_dom_sf"/>
</dbReference>
<feature type="compositionally biased region" description="Low complexity" evidence="7">
    <location>
        <begin position="426"/>
        <end position="449"/>
    </location>
</feature>
<dbReference type="OrthoDB" id="10263272at2759"/>
<feature type="compositionally biased region" description="Polar residues" evidence="7">
    <location>
        <begin position="23"/>
        <end position="33"/>
    </location>
</feature>
<dbReference type="InterPro" id="IPR015943">
    <property type="entry name" value="WD40/YVTN_repeat-like_dom_sf"/>
</dbReference>
<dbReference type="PROSITE" id="PS50082">
    <property type="entry name" value="WD_REPEATS_2"/>
    <property type="match status" value="2"/>
</dbReference>
<evidence type="ECO:0000256" key="7">
    <source>
        <dbReference type="SAM" id="MobiDB-lite"/>
    </source>
</evidence>
<dbReference type="PROSITE" id="PS50294">
    <property type="entry name" value="WD_REPEATS_REGION"/>
    <property type="match status" value="1"/>
</dbReference>
<keyword evidence="3" id="KW-0677">Repeat</keyword>